<comment type="cofactor">
    <cofactor evidence="7">
        <name>Zn(2+)</name>
        <dbReference type="ChEBI" id="CHEBI:29105"/>
    </cofactor>
    <text evidence="7">Binds 1 zinc ion.</text>
</comment>
<dbReference type="InterPro" id="IPR023091">
    <property type="entry name" value="MetalPrtase_cat_dom_sf_prd"/>
</dbReference>
<keyword evidence="7" id="KW-0963">Cytoplasm</keyword>
<evidence type="ECO:0000256" key="4">
    <source>
        <dbReference type="ARBA" id="ARBA00022759"/>
    </source>
</evidence>
<feature type="binding site" evidence="7">
    <location>
        <position position="161"/>
    </location>
    <ligand>
        <name>Zn(2+)</name>
        <dbReference type="ChEBI" id="CHEBI:29105"/>
        <note>catalytic</note>
    </ligand>
</feature>
<dbReference type="SUPFAM" id="SSF55486">
    <property type="entry name" value="Metalloproteases ('zincins'), catalytic domain"/>
    <property type="match status" value="1"/>
</dbReference>
<dbReference type="EMBL" id="FNQM01000011">
    <property type="protein sequence ID" value="SEA77426.1"/>
    <property type="molecule type" value="Genomic_DNA"/>
</dbReference>
<dbReference type="GO" id="GO:0005737">
    <property type="term" value="C:cytoplasm"/>
    <property type="evidence" value="ECO:0007669"/>
    <property type="project" value="UniProtKB-SubCell"/>
</dbReference>
<dbReference type="InterPro" id="IPR020549">
    <property type="entry name" value="YbeY_CS"/>
</dbReference>
<keyword evidence="2 7" id="KW-0540">Nuclease</keyword>
<dbReference type="EC" id="3.1.-.-" evidence="7"/>
<comment type="subcellular location">
    <subcellularLocation>
        <location evidence="7">Cytoplasm</location>
    </subcellularLocation>
</comment>
<keyword evidence="3 7" id="KW-0479">Metal-binding</keyword>
<dbReference type="PANTHER" id="PTHR46986:SF1">
    <property type="entry name" value="ENDORIBONUCLEASE YBEY, CHLOROPLASTIC"/>
    <property type="match status" value="1"/>
</dbReference>
<comment type="similarity">
    <text evidence="1 7">Belongs to the endoribonuclease YbeY family.</text>
</comment>
<dbReference type="PROSITE" id="PS01306">
    <property type="entry name" value="UPF0054"/>
    <property type="match status" value="1"/>
</dbReference>
<dbReference type="RefSeq" id="WP_093254873.1">
    <property type="nucleotide sequence ID" value="NZ_FNQM01000011.1"/>
</dbReference>
<keyword evidence="4 7" id="KW-0255">Endonuclease</keyword>
<evidence type="ECO:0000256" key="1">
    <source>
        <dbReference type="ARBA" id="ARBA00010875"/>
    </source>
</evidence>
<feature type="binding site" evidence="7">
    <location>
        <position position="155"/>
    </location>
    <ligand>
        <name>Zn(2+)</name>
        <dbReference type="ChEBI" id="CHEBI:29105"/>
        <note>catalytic</note>
    </ligand>
</feature>
<sequence length="188" mass="19077">MTAPPPADIPHPDALGEAQDDPLVEALVEDDAWGPEHALLPKAEAAAAAALRAAGVDPATVSVSMLFAGDEALARLNAAFRGRSAPTNVLSWPAFPLAPGAPGARPPPPPLASTSGRTPIGDVALASGVVLAEAEARKLAVDAHVAHLIAHGVLHLLGYDHENDADAAVMEGLERVALAELGIDDPHA</sequence>
<dbReference type="OrthoDB" id="9807740at2"/>
<dbReference type="PANTHER" id="PTHR46986">
    <property type="entry name" value="ENDORIBONUCLEASE YBEY, CHLOROPLASTIC"/>
    <property type="match status" value="1"/>
</dbReference>
<dbReference type="STRING" id="89524.SAMN05444370_11199"/>
<gene>
    <name evidence="7" type="primary">ybeY</name>
    <name evidence="9" type="ORF">SAMN05444370_11199</name>
</gene>
<dbReference type="GO" id="GO:0004222">
    <property type="term" value="F:metalloendopeptidase activity"/>
    <property type="evidence" value="ECO:0007669"/>
    <property type="project" value="InterPro"/>
</dbReference>
<keyword evidence="5 7" id="KW-0378">Hydrolase</keyword>
<accession>A0A1H4DXU3</accession>
<organism evidence="9 10">
    <name type="scientific">Rubrimonas cliftonensis</name>
    <dbReference type="NCBI Taxonomy" id="89524"/>
    <lineage>
        <taxon>Bacteria</taxon>
        <taxon>Pseudomonadati</taxon>
        <taxon>Pseudomonadota</taxon>
        <taxon>Alphaproteobacteria</taxon>
        <taxon>Rhodobacterales</taxon>
        <taxon>Paracoccaceae</taxon>
        <taxon>Rubrimonas</taxon>
    </lineage>
</organism>
<keyword evidence="7" id="KW-0698">rRNA processing</keyword>
<dbReference type="GO" id="GO:0006364">
    <property type="term" value="P:rRNA processing"/>
    <property type="evidence" value="ECO:0007669"/>
    <property type="project" value="UniProtKB-UniRule"/>
</dbReference>
<dbReference type="AlphaFoldDB" id="A0A1H4DXU3"/>
<keyword evidence="10" id="KW-1185">Reference proteome</keyword>
<evidence type="ECO:0000313" key="10">
    <source>
        <dbReference type="Proteomes" id="UP000198703"/>
    </source>
</evidence>
<feature type="binding site" evidence="7">
    <location>
        <position position="151"/>
    </location>
    <ligand>
        <name>Zn(2+)</name>
        <dbReference type="ChEBI" id="CHEBI:29105"/>
        <note>catalytic</note>
    </ligand>
</feature>
<dbReference type="InterPro" id="IPR002036">
    <property type="entry name" value="YbeY"/>
</dbReference>
<comment type="function">
    <text evidence="7">Single strand-specific metallo-endoribonuclease involved in late-stage 70S ribosome quality control and in maturation of the 3' terminus of the 16S rRNA.</text>
</comment>
<reference evidence="9 10" key="1">
    <citation type="submission" date="2016-10" db="EMBL/GenBank/DDBJ databases">
        <authorList>
            <person name="de Groot N.N."/>
        </authorList>
    </citation>
    <scope>NUCLEOTIDE SEQUENCE [LARGE SCALE GENOMIC DNA]</scope>
    <source>
        <strain evidence="9 10">DSM 15345</strain>
    </source>
</reference>
<evidence type="ECO:0000256" key="6">
    <source>
        <dbReference type="ARBA" id="ARBA00022833"/>
    </source>
</evidence>
<dbReference type="GO" id="GO:0008270">
    <property type="term" value="F:zinc ion binding"/>
    <property type="evidence" value="ECO:0007669"/>
    <property type="project" value="UniProtKB-UniRule"/>
</dbReference>
<dbReference type="NCBIfam" id="TIGR00043">
    <property type="entry name" value="rRNA maturation RNase YbeY"/>
    <property type="match status" value="1"/>
</dbReference>
<dbReference type="GO" id="GO:0004521">
    <property type="term" value="F:RNA endonuclease activity"/>
    <property type="evidence" value="ECO:0007669"/>
    <property type="project" value="UniProtKB-UniRule"/>
</dbReference>
<evidence type="ECO:0000256" key="2">
    <source>
        <dbReference type="ARBA" id="ARBA00022722"/>
    </source>
</evidence>
<evidence type="ECO:0000256" key="3">
    <source>
        <dbReference type="ARBA" id="ARBA00022723"/>
    </source>
</evidence>
<name>A0A1H4DXU3_9RHOB</name>
<dbReference type="HAMAP" id="MF_00009">
    <property type="entry name" value="Endoribonucl_YbeY"/>
    <property type="match status" value="1"/>
</dbReference>
<evidence type="ECO:0000313" key="9">
    <source>
        <dbReference type="EMBL" id="SEA77426.1"/>
    </source>
</evidence>
<feature type="region of interest" description="Disordered" evidence="8">
    <location>
        <begin position="1"/>
        <end position="20"/>
    </location>
</feature>
<dbReference type="Proteomes" id="UP000198703">
    <property type="component" value="Unassembled WGS sequence"/>
</dbReference>
<keyword evidence="7" id="KW-0690">Ribosome biogenesis</keyword>
<keyword evidence="6 7" id="KW-0862">Zinc</keyword>
<evidence type="ECO:0000256" key="5">
    <source>
        <dbReference type="ARBA" id="ARBA00022801"/>
    </source>
</evidence>
<dbReference type="Gene3D" id="3.40.390.30">
    <property type="entry name" value="Metalloproteases ('zincins'), catalytic domain"/>
    <property type="match status" value="1"/>
</dbReference>
<evidence type="ECO:0000256" key="8">
    <source>
        <dbReference type="SAM" id="MobiDB-lite"/>
    </source>
</evidence>
<proteinExistence type="inferred from homology"/>
<evidence type="ECO:0000256" key="7">
    <source>
        <dbReference type="HAMAP-Rule" id="MF_00009"/>
    </source>
</evidence>
<protein>
    <recommendedName>
        <fullName evidence="7">Endoribonuclease YbeY</fullName>
        <ecNumber evidence="7">3.1.-.-</ecNumber>
    </recommendedName>
</protein>
<dbReference type="Pfam" id="PF02130">
    <property type="entry name" value="YbeY"/>
    <property type="match status" value="1"/>
</dbReference>